<gene>
    <name evidence="2" type="ORF">Dda_9267</name>
</gene>
<dbReference type="EMBL" id="JAQGDS010000016">
    <property type="protein sequence ID" value="KAJ6255974.1"/>
    <property type="molecule type" value="Genomic_DNA"/>
</dbReference>
<sequence>MALLSARIALVIAKHDDKTSDATVSKFNFKTPVPQRVSRPTSSGAFAVVKDIPRTHIEGLSAMQKRVTALEQGHTTLRQDQSTFLDEYAVLKNDHTMLMSDHKVFSGDLVALNEIVTATNMTQDAWTLRIGLASLRVAAIRRLKVEVSGTSDGNISAITNNILRAGDYSRLSNPKAAHDEWAIWPRHCITDDDEAAKYARELQETDIELNVAALMAFIGVIAIATTDYSYHHYHKSITRAHPSPSTPSLPISAVLAMCYEFVLHVGCGHDHSLLYYRPLPQTPKCLCKTFKRLPAHPGVCPDCDRTVKMSRNQPVPPDPLTPENRAKAQLWRARLDAEVKDREAKRAAKERKDKEIGITDEKQAAFRSKRNSEAAHKQRYNSRQKQQGLIDGVIPPFVPQPGETFVQHITAEVVDDAKSGGEMTRLLQALETGVQGYGWIGDWGQESWLMFSKEWMEKNFNTMNIWTGKLGEPGMDAMVIGGPGYDHFFPALGKPTIGNPDIGIPMMPEVNVAPYWGRNNTAPVRPGPGLLGPGPGGLLQPQPSWERLKVQYPHLGKPSTPAIEEKENRSQNTVFAMETGGNAIAAVVTPESKKVSYAIATAGHGGSPATLSTVGPNAKIESHH</sequence>
<protein>
    <submittedName>
        <fullName evidence="2">Uncharacterized protein</fullName>
    </submittedName>
</protein>
<organism evidence="2 3">
    <name type="scientific">Drechslerella dactyloides</name>
    <name type="common">Nematode-trapping fungus</name>
    <name type="synonym">Arthrobotrys dactyloides</name>
    <dbReference type="NCBI Taxonomy" id="74499"/>
    <lineage>
        <taxon>Eukaryota</taxon>
        <taxon>Fungi</taxon>
        <taxon>Dikarya</taxon>
        <taxon>Ascomycota</taxon>
        <taxon>Pezizomycotina</taxon>
        <taxon>Orbiliomycetes</taxon>
        <taxon>Orbiliales</taxon>
        <taxon>Orbiliaceae</taxon>
        <taxon>Drechslerella</taxon>
    </lineage>
</organism>
<keyword evidence="3" id="KW-1185">Reference proteome</keyword>
<comment type="caution">
    <text evidence="2">The sequence shown here is derived from an EMBL/GenBank/DDBJ whole genome shotgun (WGS) entry which is preliminary data.</text>
</comment>
<accession>A0AAD6IPI8</accession>
<evidence type="ECO:0000313" key="3">
    <source>
        <dbReference type="Proteomes" id="UP001221413"/>
    </source>
</evidence>
<name>A0AAD6IPI8_DREDA</name>
<evidence type="ECO:0000313" key="2">
    <source>
        <dbReference type="EMBL" id="KAJ6255974.1"/>
    </source>
</evidence>
<reference evidence="2" key="1">
    <citation type="submission" date="2023-01" db="EMBL/GenBank/DDBJ databases">
        <title>The chitinases involved in constricting ring structure development in the nematode-trapping fungus Drechslerella dactyloides.</title>
        <authorList>
            <person name="Wang R."/>
            <person name="Zhang L."/>
            <person name="Tang P."/>
            <person name="Li S."/>
            <person name="Liang L."/>
        </authorList>
    </citation>
    <scope>NUCLEOTIDE SEQUENCE</scope>
    <source>
        <strain evidence="2">YMF1.00031</strain>
    </source>
</reference>
<dbReference type="AlphaFoldDB" id="A0AAD6IPI8"/>
<feature type="compositionally biased region" description="Basic and acidic residues" evidence="1">
    <location>
        <begin position="343"/>
        <end position="376"/>
    </location>
</feature>
<dbReference type="Proteomes" id="UP001221413">
    <property type="component" value="Unassembled WGS sequence"/>
</dbReference>
<feature type="region of interest" description="Disordered" evidence="1">
    <location>
        <begin position="343"/>
        <end position="386"/>
    </location>
</feature>
<evidence type="ECO:0000256" key="1">
    <source>
        <dbReference type="SAM" id="MobiDB-lite"/>
    </source>
</evidence>
<feature type="region of interest" description="Disordered" evidence="1">
    <location>
        <begin position="604"/>
        <end position="624"/>
    </location>
</feature>
<proteinExistence type="predicted"/>